<dbReference type="PANTHER" id="PTHR11102">
    <property type="entry name" value="SEL-1-LIKE PROTEIN"/>
    <property type="match status" value="1"/>
</dbReference>
<proteinExistence type="predicted"/>
<organism evidence="1">
    <name type="scientific">Edafosvirus sp</name>
    <dbReference type="NCBI Taxonomy" id="2487765"/>
    <lineage>
        <taxon>Viruses</taxon>
        <taxon>Varidnaviria</taxon>
        <taxon>Bamfordvirae</taxon>
        <taxon>Nucleocytoviricota</taxon>
        <taxon>Megaviricetes</taxon>
        <taxon>Imitervirales</taxon>
        <taxon>Mimiviridae</taxon>
        <taxon>Klosneuvirinae</taxon>
    </lineage>
</organism>
<sequence>MLFNSSVSDYKESFKLFQTSALAGNSCGQVNLADMYYNGLGVEQDCNMAYKWYKLSAYQDNINAQCALAKYYSSEPTIELVEPDSPIEQKESDDKIKLICGANSDDIELVIK</sequence>
<dbReference type="PANTHER" id="PTHR11102:SF160">
    <property type="entry name" value="ERAD-ASSOCIATED E3 UBIQUITIN-PROTEIN LIGASE COMPONENT HRD3"/>
    <property type="match status" value="1"/>
</dbReference>
<dbReference type="SUPFAM" id="SSF81901">
    <property type="entry name" value="HCP-like"/>
    <property type="match status" value="1"/>
</dbReference>
<accession>A0A3G4ZTE9</accession>
<protein>
    <recommendedName>
        <fullName evidence="2">Sel1 repeat family protein</fullName>
    </recommendedName>
</protein>
<reference evidence="1" key="1">
    <citation type="submission" date="2018-10" db="EMBL/GenBank/DDBJ databases">
        <title>Hidden diversity of soil giant viruses.</title>
        <authorList>
            <person name="Schulz F."/>
            <person name="Alteio L."/>
            <person name="Goudeau D."/>
            <person name="Ryan E.M."/>
            <person name="Malmstrom R.R."/>
            <person name="Blanchard J."/>
            <person name="Woyke T."/>
        </authorList>
    </citation>
    <scope>NUCLEOTIDE SEQUENCE</scope>
    <source>
        <strain evidence="1">EDV1</strain>
    </source>
</reference>
<evidence type="ECO:0008006" key="2">
    <source>
        <dbReference type="Google" id="ProtNLM"/>
    </source>
</evidence>
<gene>
    <name evidence="1" type="ORF">Edafosvirus6_6</name>
</gene>
<dbReference type="InterPro" id="IPR050767">
    <property type="entry name" value="Sel1_AlgK"/>
</dbReference>
<dbReference type="InterPro" id="IPR011990">
    <property type="entry name" value="TPR-like_helical_dom_sf"/>
</dbReference>
<dbReference type="Pfam" id="PF08238">
    <property type="entry name" value="Sel1"/>
    <property type="match status" value="2"/>
</dbReference>
<name>A0A3G4ZTE9_9VIRU</name>
<dbReference type="SMART" id="SM00671">
    <property type="entry name" value="SEL1"/>
    <property type="match status" value="1"/>
</dbReference>
<dbReference type="Gene3D" id="1.25.40.10">
    <property type="entry name" value="Tetratricopeptide repeat domain"/>
    <property type="match status" value="1"/>
</dbReference>
<dbReference type="EMBL" id="MK072071">
    <property type="protein sequence ID" value="AYV78157.1"/>
    <property type="molecule type" value="Genomic_DNA"/>
</dbReference>
<dbReference type="InterPro" id="IPR006597">
    <property type="entry name" value="Sel1-like"/>
</dbReference>
<evidence type="ECO:0000313" key="1">
    <source>
        <dbReference type="EMBL" id="AYV78157.1"/>
    </source>
</evidence>